<dbReference type="InterPro" id="IPR002347">
    <property type="entry name" value="SDR_fam"/>
</dbReference>
<dbReference type="Pfam" id="PF13561">
    <property type="entry name" value="adh_short_C2"/>
    <property type="match status" value="1"/>
</dbReference>
<comment type="caution">
    <text evidence="3">The sequence shown here is derived from an EMBL/GenBank/DDBJ whole genome shotgun (WGS) entry which is preliminary data.</text>
</comment>
<dbReference type="RefSeq" id="WP_162392355.1">
    <property type="nucleotide sequence ID" value="NZ_JAABOZ010000001.1"/>
</dbReference>
<dbReference type="SUPFAM" id="SSF51735">
    <property type="entry name" value="NAD(P)-binding Rossmann-fold domains"/>
    <property type="match status" value="1"/>
</dbReference>
<organism evidence="3 4">
    <name type="scientific">Goekera deserti</name>
    <dbReference type="NCBI Taxonomy" id="2497753"/>
    <lineage>
        <taxon>Bacteria</taxon>
        <taxon>Bacillati</taxon>
        <taxon>Actinomycetota</taxon>
        <taxon>Actinomycetes</taxon>
        <taxon>Geodermatophilales</taxon>
        <taxon>Geodermatophilaceae</taxon>
        <taxon>Goekera</taxon>
    </lineage>
</organism>
<dbReference type="PRINTS" id="PR00081">
    <property type="entry name" value="GDHRDH"/>
</dbReference>
<dbReference type="PRINTS" id="PR00080">
    <property type="entry name" value="SDRFAMILY"/>
</dbReference>
<proteinExistence type="inferred from homology"/>
<dbReference type="AlphaFoldDB" id="A0A7K3WGE2"/>
<keyword evidence="4" id="KW-1185">Reference proteome</keyword>
<dbReference type="PANTHER" id="PTHR24321:SF8">
    <property type="entry name" value="ESTRADIOL 17-BETA-DEHYDROGENASE 8-RELATED"/>
    <property type="match status" value="1"/>
</dbReference>
<evidence type="ECO:0000256" key="2">
    <source>
        <dbReference type="ARBA" id="ARBA00023002"/>
    </source>
</evidence>
<dbReference type="InterPro" id="IPR036291">
    <property type="entry name" value="NAD(P)-bd_dom_sf"/>
</dbReference>
<dbReference type="InterPro" id="IPR020904">
    <property type="entry name" value="Sc_DH/Rdtase_CS"/>
</dbReference>
<comment type="similarity">
    <text evidence="1">Belongs to the short-chain dehydrogenases/reductases (SDR) family.</text>
</comment>
<sequence length="250" mass="25562">MRFSDKVLFATGGGSGIAAAVARRFTAEGGRVAVADLDGDRARAVAAELDGAVGLACDVADEESVRAALAAAEQQLGGIDAVLSAAGHAEFGPIEQWSLERWNRMMLVHAGGTFLVCKHALPLLRRRGGGSIVTVASVAALVAQRDNAPYGAAKAAVLGFTRQLALEVGPQVRVNALAPGRTRSGMTEPIILARGDGDLERGSVAFGAGTIQRRVAEPDEQAAAACFLLSDDAGFVTGATLVVDGGETVV</sequence>
<dbReference type="PROSITE" id="PS00061">
    <property type="entry name" value="ADH_SHORT"/>
    <property type="match status" value="1"/>
</dbReference>
<protein>
    <submittedName>
        <fullName evidence="3">SDR family oxidoreductase</fullName>
    </submittedName>
</protein>
<evidence type="ECO:0000256" key="1">
    <source>
        <dbReference type="ARBA" id="ARBA00006484"/>
    </source>
</evidence>
<evidence type="ECO:0000313" key="4">
    <source>
        <dbReference type="Proteomes" id="UP000470470"/>
    </source>
</evidence>
<reference evidence="3 4" key="1">
    <citation type="submission" date="2020-02" db="EMBL/GenBank/DDBJ databases">
        <title>The whole genome sequence of CPCC 205119.</title>
        <authorList>
            <person name="Jiang Z."/>
        </authorList>
    </citation>
    <scope>NUCLEOTIDE SEQUENCE [LARGE SCALE GENOMIC DNA]</scope>
    <source>
        <strain evidence="3 4">CPCC 205119</strain>
    </source>
</reference>
<name>A0A7K3WGE2_9ACTN</name>
<accession>A0A7K3WGE2</accession>
<dbReference type="Proteomes" id="UP000470470">
    <property type="component" value="Unassembled WGS sequence"/>
</dbReference>
<dbReference type="PANTHER" id="PTHR24321">
    <property type="entry name" value="DEHYDROGENASES, SHORT CHAIN"/>
    <property type="match status" value="1"/>
</dbReference>
<keyword evidence="2" id="KW-0560">Oxidoreductase</keyword>
<dbReference type="FunFam" id="3.40.50.720:FF:000084">
    <property type="entry name" value="Short-chain dehydrogenase reductase"/>
    <property type="match status" value="1"/>
</dbReference>
<dbReference type="EMBL" id="JAAGWK010000022">
    <property type="protein sequence ID" value="NEL55436.1"/>
    <property type="molecule type" value="Genomic_DNA"/>
</dbReference>
<dbReference type="Gene3D" id="3.40.50.720">
    <property type="entry name" value="NAD(P)-binding Rossmann-like Domain"/>
    <property type="match status" value="1"/>
</dbReference>
<evidence type="ECO:0000313" key="3">
    <source>
        <dbReference type="EMBL" id="NEL55436.1"/>
    </source>
</evidence>
<gene>
    <name evidence="3" type="ORF">G1H19_15715</name>
</gene>
<dbReference type="GO" id="GO:0016491">
    <property type="term" value="F:oxidoreductase activity"/>
    <property type="evidence" value="ECO:0007669"/>
    <property type="project" value="UniProtKB-KW"/>
</dbReference>
<dbReference type="CDD" id="cd05233">
    <property type="entry name" value="SDR_c"/>
    <property type="match status" value="1"/>
</dbReference>